<comment type="similarity">
    <text evidence="1">Belongs to the glycosyl hydrolase 13 family.</text>
</comment>
<dbReference type="EC" id="3.2.1.41" evidence="3"/>
<dbReference type="SUPFAM" id="SSF81296">
    <property type="entry name" value="E set domains"/>
    <property type="match status" value="1"/>
</dbReference>
<proteinExistence type="inferred from homology"/>
<dbReference type="NCBIfam" id="TIGR02104">
    <property type="entry name" value="pulA_typeI"/>
    <property type="match status" value="1"/>
</dbReference>
<comment type="caution">
    <text evidence="3">The sequence shown here is derived from an EMBL/GenBank/DDBJ whole genome shotgun (WGS) entry which is preliminary data.</text>
</comment>
<dbReference type="Gene3D" id="3.20.20.80">
    <property type="entry name" value="Glycosidases"/>
    <property type="match status" value="1"/>
</dbReference>
<dbReference type="Pfam" id="PF00128">
    <property type="entry name" value="Alpha-amylase"/>
    <property type="match status" value="1"/>
</dbReference>
<accession>A0A9D9GWS5</accession>
<dbReference type="InterPro" id="IPR011840">
    <property type="entry name" value="PulA_typeI"/>
</dbReference>
<reference evidence="3" key="1">
    <citation type="submission" date="2020-10" db="EMBL/GenBank/DDBJ databases">
        <authorList>
            <person name="Gilroy R."/>
        </authorList>
    </citation>
    <scope>NUCLEOTIDE SEQUENCE</scope>
    <source>
        <strain evidence="3">11159</strain>
    </source>
</reference>
<dbReference type="EMBL" id="JADIMY010000077">
    <property type="protein sequence ID" value="MBO8427639.1"/>
    <property type="molecule type" value="Genomic_DNA"/>
</dbReference>
<protein>
    <submittedName>
        <fullName evidence="3">Type I pullulanase</fullName>
        <ecNumber evidence="3">3.2.1.41</ecNumber>
    </submittedName>
</protein>
<feature type="domain" description="Glycosyl hydrolase family 13 catalytic" evidence="2">
    <location>
        <begin position="222"/>
        <end position="616"/>
    </location>
</feature>
<dbReference type="Pfam" id="PF02922">
    <property type="entry name" value="CBM_48"/>
    <property type="match status" value="1"/>
</dbReference>
<dbReference type="AlphaFoldDB" id="A0A9D9GWS5"/>
<dbReference type="Gene3D" id="2.60.40.2320">
    <property type="match status" value="1"/>
</dbReference>
<keyword evidence="3" id="KW-0378">Hydrolase</keyword>
<organism evidence="3 4">
    <name type="scientific">Candidatus Onthovivens merdipullorum</name>
    <dbReference type="NCBI Taxonomy" id="2840889"/>
    <lineage>
        <taxon>Bacteria</taxon>
        <taxon>Bacillati</taxon>
        <taxon>Bacillota</taxon>
        <taxon>Bacilli</taxon>
        <taxon>Bacillales</taxon>
        <taxon>Candidatus Onthovivens</taxon>
    </lineage>
</organism>
<dbReference type="InterPro" id="IPR014756">
    <property type="entry name" value="Ig_E-set"/>
</dbReference>
<gene>
    <name evidence="3" type="primary">pulA</name>
    <name evidence="3" type="ORF">IAC58_03705</name>
</gene>
<evidence type="ECO:0000259" key="2">
    <source>
        <dbReference type="SMART" id="SM00642"/>
    </source>
</evidence>
<evidence type="ECO:0000313" key="4">
    <source>
        <dbReference type="Proteomes" id="UP000823613"/>
    </source>
</evidence>
<dbReference type="SUPFAM" id="SSF51445">
    <property type="entry name" value="(Trans)glycosidases"/>
    <property type="match status" value="1"/>
</dbReference>
<dbReference type="InterPro" id="IPR004193">
    <property type="entry name" value="Glyco_hydro_13_N"/>
</dbReference>
<dbReference type="Gene3D" id="2.60.40.10">
    <property type="entry name" value="Immunoglobulins"/>
    <property type="match status" value="1"/>
</dbReference>
<keyword evidence="3" id="KW-0326">Glycosidase</keyword>
<name>A0A9D9GWS5_9BACL</name>
<reference evidence="3" key="2">
    <citation type="journal article" date="2021" name="PeerJ">
        <title>Extensive microbial diversity within the chicken gut microbiome revealed by metagenomics and culture.</title>
        <authorList>
            <person name="Gilroy R."/>
            <person name="Ravi A."/>
            <person name="Getino M."/>
            <person name="Pursley I."/>
            <person name="Horton D.L."/>
            <person name="Alikhan N.F."/>
            <person name="Baker D."/>
            <person name="Gharbi K."/>
            <person name="Hall N."/>
            <person name="Watson M."/>
            <person name="Adriaenssens E.M."/>
            <person name="Foster-Nyarko E."/>
            <person name="Jarju S."/>
            <person name="Secka A."/>
            <person name="Antonio M."/>
            <person name="Oren A."/>
            <person name="Chaudhuri R.R."/>
            <person name="La Ragione R."/>
            <person name="Hildebrand F."/>
            <person name="Pallen M.J."/>
        </authorList>
    </citation>
    <scope>NUCLEOTIDE SEQUENCE</scope>
    <source>
        <strain evidence="3">11159</strain>
    </source>
</reference>
<dbReference type="CDD" id="cd02860">
    <property type="entry name" value="E_set_Pullulanase"/>
    <property type="match status" value="1"/>
</dbReference>
<evidence type="ECO:0000313" key="3">
    <source>
        <dbReference type="EMBL" id="MBO8427639.1"/>
    </source>
</evidence>
<dbReference type="GO" id="GO:0005975">
    <property type="term" value="P:carbohydrate metabolic process"/>
    <property type="evidence" value="ECO:0007669"/>
    <property type="project" value="InterPro"/>
</dbReference>
<dbReference type="InterPro" id="IPR013783">
    <property type="entry name" value="Ig-like_fold"/>
</dbReference>
<evidence type="ECO:0000256" key="1">
    <source>
        <dbReference type="ARBA" id="ARBA00008061"/>
    </source>
</evidence>
<dbReference type="InterPro" id="IPR017853">
    <property type="entry name" value="GH"/>
</dbReference>
<dbReference type="PANTHER" id="PTHR43002">
    <property type="entry name" value="GLYCOGEN DEBRANCHING ENZYME"/>
    <property type="match status" value="1"/>
</dbReference>
<dbReference type="GO" id="GO:0051060">
    <property type="term" value="F:pullulanase activity"/>
    <property type="evidence" value="ECO:0007669"/>
    <property type="project" value="UniProtKB-EC"/>
</dbReference>
<dbReference type="InterPro" id="IPR006047">
    <property type="entry name" value="GH13_cat_dom"/>
</dbReference>
<dbReference type="SMART" id="SM00642">
    <property type="entry name" value="Aamy"/>
    <property type="match status" value="1"/>
</dbReference>
<dbReference type="Proteomes" id="UP000823613">
    <property type="component" value="Unassembled WGS sequence"/>
</dbReference>
<sequence length="714" mass="82330">MINTFFSAKLIDFNTIKVGFFSSIGKADNVPIILYDDHGLVEKLQITNQSFLSGLVVYECKTKDKIKLGRDYSIGIESFGIVPLNVNDLVFSSEFDKVYYYDKNDLGATYTKDETTFKVWAPLASKVVLMIKKPGESFQTYKMFREEKGVYAITLKGDYDGYFYRYQVKNSAITYITSDPYGLSSDANGKNSVVIDLNKTKIDLNENVPPIYKNYVDTIIYELNVRDFTISQYSNIKNRGKFLGLTEEGVKTNSGLPSGVDYLKSLNITHVQLLPVLDFKTVDEEHPDKTYNWGYDPQQYFTLEGSYSTNPNDTYARIIEFKKMISTLHKNGLRVNLDVVYNHVYEYQMSTFEKIVPNYYFRRQKNGLLCNGTGCGNDLASERPMVKKLIIDSLSYLLKEFKVDGFRFDLFGIIDIDTSKEIVASLRKINPNVMIYGEGWDMPTELPHDKKTTIYNSFQVPDIAFFNDFFRDTVRGGNFGGPKGYLLGNTSLVNDFKFCLMGSVVDYDHFKARFKNPNQSINYAECHDNKTLFDKISEFCRDIDEKEKLRILNLVNGGIALSVGVPFFHAGQEIGQTKYNIDNSYNLGDKYNMFRWDLLEERVENYLYFKSILDYRKNVVTNKIYNTEDVKKETMFLDYHDGTIGFIIHNIETSNATTEEYLSCFNPTFENKYIDLNDYYKVVVGIAGQLKNSDVYTRNFVLEKNCVNGFYKKR</sequence>
<dbReference type="CDD" id="cd11341">
    <property type="entry name" value="AmyAc_Pullulanase_LD-like"/>
    <property type="match status" value="1"/>
</dbReference>